<sequence>MKKAIIYTIAGLVLLGTGALGGYIAGEPKRTDHQRQVIEARHQADQLVADAEKKAGVIRQKAEKEADQLIKEAKKQAKKEKEAAKPPQNSVQKDNTKEQIDAIIARDEDNILKGKMQELLDQMYGITGVYTCNVKDGVVTVSTGSYHMNPTEEDKMQMEYDFRLIVNRALNNGGKRVVVTFTTNKGNIVMKAP</sequence>
<keyword evidence="3" id="KW-1185">Reference proteome</keyword>
<reference evidence="3" key="1">
    <citation type="submission" date="2017-01" db="EMBL/GenBank/DDBJ databases">
        <authorList>
            <person name="Varghese N."/>
            <person name="Submissions S."/>
        </authorList>
    </citation>
    <scope>NUCLEOTIDE SEQUENCE [LARGE SCALE GENOMIC DNA]</scope>
    <source>
        <strain evidence="3">DSM 45196</strain>
    </source>
</reference>
<feature type="compositionally biased region" description="Basic and acidic residues" evidence="1">
    <location>
        <begin position="73"/>
        <end position="84"/>
    </location>
</feature>
<gene>
    <name evidence="2" type="ORF">SAMN05421790_103282</name>
</gene>
<evidence type="ECO:0000256" key="1">
    <source>
        <dbReference type="SAM" id="MobiDB-lite"/>
    </source>
</evidence>
<name>A0A1N7KUY5_9BACL</name>
<accession>A0A1N7KUY5</accession>
<organism evidence="2 3">
    <name type="scientific">Kroppenstedtia eburnea</name>
    <dbReference type="NCBI Taxonomy" id="714067"/>
    <lineage>
        <taxon>Bacteria</taxon>
        <taxon>Bacillati</taxon>
        <taxon>Bacillota</taxon>
        <taxon>Bacilli</taxon>
        <taxon>Bacillales</taxon>
        <taxon>Thermoactinomycetaceae</taxon>
        <taxon>Kroppenstedtia</taxon>
    </lineage>
</organism>
<proteinExistence type="predicted"/>
<feature type="region of interest" description="Disordered" evidence="1">
    <location>
        <begin position="73"/>
        <end position="97"/>
    </location>
</feature>
<dbReference type="EMBL" id="FTOD01000003">
    <property type="protein sequence ID" value="SIS65361.1"/>
    <property type="molecule type" value="Genomic_DNA"/>
</dbReference>
<evidence type="ECO:0000313" key="2">
    <source>
        <dbReference type="EMBL" id="SIS65361.1"/>
    </source>
</evidence>
<dbReference type="Proteomes" id="UP000186795">
    <property type="component" value="Unassembled WGS sequence"/>
</dbReference>
<dbReference type="RefSeq" id="WP_040387316.1">
    <property type="nucleotide sequence ID" value="NZ_CP048103.1"/>
</dbReference>
<dbReference type="AlphaFoldDB" id="A0A1N7KUY5"/>
<protein>
    <submittedName>
        <fullName evidence="2">Uncharacterized protein</fullName>
    </submittedName>
</protein>
<evidence type="ECO:0000313" key="3">
    <source>
        <dbReference type="Proteomes" id="UP000186795"/>
    </source>
</evidence>